<feature type="transmembrane region" description="Helical" evidence="6">
    <location>
        <begin position="310"/>
        <end position="328"/>
    </location>
</feature>
<dbReference type="Proteomes" id="UP000195913">
    <property type="component" value="Unassembled WGS sequence"/>
</dbReference>
<protein>
    <submittedName>
        <fullName evidence="7">Transporter, putative</fullName>
    </submittedName>
</protein>
<keyword evidence="4 6" id="KW-1133">Transmembrane helix</keyword>
<gene>
    <name evidence="7" type="ORF">FM101_02260</name>
</gene>
<dbReference type="GO" id="GO:0022857">
    <property type="term" value="F:transmembrane transporter activity"/>
    <property type="evidence" value="ECO:0007669"/>
    <property type="project" value="InterPro"/>
</dbReference>
<evidence type="ECO:0000256" key="6">
    <source>
        <dbReference type="SAM" id="Phobius"/>
    </source>
</evidence>
<reference evidence="7 8" key="1">
    <citation type="submission" date="2017-02" db="EMBL/GenBank/DDBJ databases">
        <authorList>
            <person name="Peterson S.W."/>
        </authorList>
    </citation>
    <scope>NUCLEOTIDE SEQUENCE [LARGE SCALE GENOMIC DNA]</scope>
    <source>
        <strain evidence="7 8">B Ar 00.02</strain>
    </source>
</reference>
<dbReference type="Pfam" id="PF07690">
    <property type="entry name" value="MFS_1"/>
    <property type="match status" value="1"/>
</dbReference>
<feature type="transmembrane region" description="Helical" evidence="6">
    <location>
        <begin position="49"/>
        <end position="67"/>
    </location>
</feature>
<sequence length="373" mass="38057">MALFALTLAAADHLGSWGVTALFLTGLIPPILAAPLVGRLVDGANLRRIWVASLLAHVLLFALMTVVDELLVSLVLMCGTSISAVVNASAIFKLIPSIKGSLPLARASSLIVSAGSLAGILAPPIAAIAYTAWSVQPVLALNALGFTLLAVGAGLLVPRDAVTVDVEEPKAGGARSGARVLFTDRLLAILLVPMAAVVLFTSAEGVAGVFYLRSVADTDTIYAVMLGAWSVGALAGALVCGNRFLGARVRTPVLLGGALIGAAILVEGLWPNALVILAVFVLGGFGNGMHNVGVRNAVYARIPEAHHGAAWAYLTVVIKIMVGLGFLLGTPGLVVDSDRLIIIAAGIGSLGAVLLALVGMSRAARQQATPVLN</sequence>
<feature type="transmembrane region" description="Helical" evidence="6">
    <location>
        <begin position="276"/>
        <end position="298"/>
    </location>
</feature>
<keyword evidence="2" id="KW-1003">Cell membrane</keyword>
<accession>A0A1R4F4V7</accession>
<dbReference type="InterPro" id="IPR036259">
    <property type="entry name" value="MFS_trans_sf"/>
</dbReference>
<dbReference type="SUPFAM" id="SSF103473">
    <property type="entry name" value="MFS general substrate transporter"/>
    <property type="match status" value="1"/>
</dbReference>
<dbReference type="Gene3D" id="1.20.1250.20">
    <property type="entry name" value="MFS general substrate transporter like domains"/>
    <property type="match status" value="1"/>
</dbReference>
<evidence type="ECO:0000313" key="7">
    <source>
        <dbReference type="EMBL" id="SJM50881.1"/>
    </source>
</evidence>
<comment type="subcellular location">
    <subcellularLocation>
        <location evidence="1">Cell membrane</location>
        <topology evidence="1">Multi-pass membrane protein</topology>
    </subcellularLocation>
</comment>
<proteinExistence type="predicted"/>
<name>A0A1R4F4V7_9MICC</name>
<dbReference type="GO" id="GO:0005886">
    <property type="term" value="C:plasma membrane"/>
    <property type="evidence" value="ECO:0007669"/>
    <property type="project" value="UniProtKB-SubCell"/>
</dbReference>
<dbReference type="PANTHER" id="PTHR23513:SF6">
    <property type="entry name" value="MAJOR FACILITATOR SUPERFAMILY ASSOCIATED DOMAIN-CONTAINING PROTEIN"/>
    <property type="match status" value="1"/>
</dbReference>
<dbReference type="AlphaFoldDB" id="A0A1R4F4V7"/>
<dbReference type="InterPro" id="IPR011701">
    <property type="entry name" value="MFS"/>
</dbReference>
<evidence type="ECO:0000313" key="8">
    <source>
        <dbReference type="Proteomes" id="UP000195913"/>
    </source>
</evidence>
<keyword evidence="5 6" id="KW-0472">Membrane</keyword>
<dbReference type="EMBL" id="FUHW01000011">
    <property type="protein sequence ID" value="SJM50881.1"/>
    <property type="molecule type" value="Genomic_DNA"/>
</dbReference>
<feature type="transmembrane region" description="Helical" evidence="6">
    <location>
        <begin position="220"/>
        <end position="241"/>
    </location>
</feature>
<evidence type="ECO:0000256" key="2">
    <source>
        <dbReference type="ARBA" id="ARBA00022475"/>
    </source>
</evidence>
<feature type="transmembrane region" description="Helical" evidence="6">
    <location>
        <begin position="139"/>
        <end position="157"/>
    </location>
</feature>
<feature type="transmembrane region" description="Helical" evidence="6">
    <location>
        <begin position="340"/>
        <end position="358"/>
    </location>
</feature>
<feature type="transmembrane region" description="Helical" evidence="6">
    <location>
        <begin position="253"/>
        <end position="270"/>
    </location>
</feature>
<evidence type="ECO:0000256" key="5">
    <source>
        <dbReference type="ARBA" id="ARBA00023136"/>
    </source>
</evidence>
<organism evidence="7 8">
    <name type="scientific">Arthrobacter rhombi</name>
    <dbReference type="NCBI Taxonomy" id="71253"/>
    <lineage>
        <taxon>Bacteria</taxon>
        <taxon>Bacillati</taxon>
        <taxon>Actinomycetota</taxon>
        <taxon>Actinomycetes</taxon>
        <taxon>Micrococcales</taxon>
        <taxon>Micrococcaceae</taxon>
        <taxon>Arthrobacter</taxon>
    </lineage>
</organism>
<evidence type="ECO:0000256" key="4">
    <source>
        <dbReference type="ARBA" id="ARBA00022989"/>
    </source>
</evidence>
<feature type="transmembrane region" description="Helical" evidence="6">
    <location>
        <begin position="178"/>
        <end position="200"/>
    </location>
</feature>
<evidence type="ECO:0000256" key="3">
    <source>
        <dbReference type="ARBA" id="ARBA00022692"/>
    </source>
</evidence>
<feature type="transmembrane region" description="Helical" evidence="6">
    <location>
        <begin position="107"/>
        <end position="133"/>
    </location>
</feature>
<dbReference type="PANTHER" id="PTHR23513">
    <property type="entry name" value="INTEGRAL MEMBRANE EFFLUX PROTEIN-RELATED"/>
    <property type="match status" value="1"/>
</dbReference>
<keyword evidence="3 6" id="KW-0812">Transmembrane</keyword>
<feature type="transmembrane region" description="Helical" evidence="6">
    <location>
        <begin position="73"/>
        <end position="95"/>
    </location>
</feature>
<feature type="transmembrane region" description="Helical" evidence="6">
    <location>
        <begin position="21"/>
        <end position="37"/>
    </location>
</feature>
<keyword evidence="8" id="KW-1185">Reference proteome</keyword>
<evidence type="ECO:0000256" key="1">
    <source>
        <dbReference type="ARBA" id="ARBA00004651"/>
    </source>
</evidence>